<sequence>MKPDLLLLEPMLPEIERRLEAAYTLHRDATLPGDVAARIRAIATGGGTGVPPALMAGLPALEIIAINGIGTDAVDLAEARRRHIRVTTTPGILTNDVADMALGLLLDLMRGITAGDRYVRAGAWGHTPAPPLGHTVSGRKLGLVGMGHIGRAIATRATAFGMTVSYTALHDHNLPGYGFVPDVVALARQSEILVVAASGGAGSRHLVNAAVLAALGPNGFLVNIARGSVVDEDALVTALAQGTLAGAGLDVFAHEPDVPQALRDSPRTVLQSHRASATIETRLAMGNLVVDNLAAHFAGRPLPTPVV</sequence>
<dbReference type="GO" id="GO:0016618">
    <property type="term" value="F:hydroxypyruvate reductase [NAD(P)H] activity"/>
    <property type="evidence" value="ECO:0007669"/>
    <property type="project" value="TreeGrafter"/>
</dbReference>
<evidence type="ECO:0000259" key="6">
    <source>
        <dbReference type="Pfam" id="PF02826"/>
    </source>
</evidence>
<dbReference type="SUPFAM" id="SSF51735">
    <property type="entry name" value="NAD(P)-binding Rossmann-fold domains"/>
    <property type="match status" value="1"/>
</dbReference>
<dbReference type="KEGG" id="kre:GWK63_06705"/>
<dbReference type="GeneID" id="85021837"/>
<dbReference type="InterPro" id="IPR036291">
    <property type="entry name" value="NAD(P)-bd_dom_sf"/>
</dbReference>
<feature type="domain" description="D-isomer specific 2-hydroxyacid dehydrogenase catalytic" evidence="5">
    <location>
        <begin position="35"/>
        <end position="306"/>
    </location>
</feature>
<evidence type="ECO:0000256" key="4">
    <source>
        <dbReference type="RuleBase" id="RU003719"/>
    </source>
</evidence>
<dbReference type="SUPFAM" id="SSF52283">
    <property type="entry name" value="Formate/glycerate dehydrogenase catalytic domain-like"/>
    <property type="match status" value="1"/>
</dbReference>
<dbReference type="Proteomes" id="UP000502533">
    <property type="component" value="Chromosome"/>
</dbReference>
<gene>
    <name evidence="7" type="ORF">GWK63_06705</name>
</gene>
<proteinExistence type="inferred from homology"/>
<dbReference type="InterPro" id="IPR006140">
    <property type="entry name" value="D-isomer_DH_NAD-bd"/>
</dbReference>
<protein>
    <submittedName>
        <fullName evidence="7">2-hydroxyacid dehydrogenase</fullName>
    </submittedName>
</protein>
<feature type="domain" description="D-isomer specific 2-hydroxyacid dehydrogenase NAD-binding" evidence="6">
    <location>
        <begin position="102"/>
        <end position="275"/>
    </location>
</feature>
<dbReference type="GO" id="GO:0005829">
    <property type="term" value="C:cytosol"/>
    <property type="evidence" value="ECO:0007669"/>
    <property type="project" value="TreeGrafter"/>
</dbReference>
<evidence type="ECO:0000256" key="3">
    <source>
        <dbReference type="ARBA" id="ARBA00023027"/>
    </source>
</evidence>
<dbReference type="GO" id="GO:0030267">
    <property type="term" value="F:glyoxylate reductase (NADPH) activity"/>
    <property type="evidence" value="ECO:0007669"/>
    <property type="project" value="TreeGrafter"/>
</dbReference>
<keyword evidence="1" id="KW-0521">NADP</keyword>
<organism evidence="7 8">
    <name type="scientific">Komagataeibacter rhaeticus</name>
    <dbReference type="NCBI Taxonomy" id="215221"/>
    <lineage>
        <taxon>Bacteria</taxon>
        <taxon>Pseudomonadati</taxon>
        <taxon>Pseudomonadota</taxon>
        <taxon>Alphaproteobacteria</taxon>
        <taxon>Acetobacterales</taxon>
        <taxon>Acetobacteraceae</taxon>
        <taxon>Komagataeibacter</taxon>
    </lineage>
</organism>
<dbReference type="InterPro" id="IPR006139">
    <property type="entry name" value="D-isomer_2_OHA_DH_cat_dom"/>
</dbReference>
<dbReference type="Pfam" id="PF00389">
    <property type="entry name" value="2-Hacid_dh"/>
    <property type="match status" value="1"/>
</dbReference>
<reference evidence="7 8" key="1">
    <citation type="submission" date="2020-03" db="EMBL/GenBank/DDBJ databases">
        <title>Isolation of cellulose-producing strains, genome characterization and application of the synthesized cellulose films as an economical and sustainable material for piezoelectric sensor construction.</title>
        <authorList>
            <person name="Mangayil R.K."/>
        </authorList>
    </citation>
    <scope>NUCLEOTIDE SEQUENCE [LARGE SCALE GENOMIC DNA]</scope>
    <source>
        <strain evidence="7 8">ENS 9a1a</strain>
    </source>
</reference>
<dbReference type="GO" id="GO:0051287">
    <property type="term" value="F:NAD binding"/>
    <property type="evidence" value="ECO:0007669"/>
    <property type="project" value="InterPro"/>
</dbReference>
<dbReference type="PANTHER" id="PTHR10996">
    <property type="entry name" value="2-HYDROXYACID DEHYDROGENASE-RELATED"/>
    <property type="match status" value="1"/>
</dbReference>
<dbReference type="Gene3D" id="3.40.50.720">
    <property type="entry name" value="NAD(P)-binding Rossmann-like Domain"/>
    <property type="match status" value="2"/>
</dbReference>
<keyword evidence="2 4" id="KW-0560">Oxidoreductase</keyword>
<dbReference type="RefSeq" id="WP_007398255.1">
    <property type="nucleotide sequence ID" value="NZ_CALMTF010000105.1"/>
</dbReference>
<dbReference type="PANTHER" id="PTHR10996:SF178">
    <property type="entry name" value="2-HYDROXYACID DEHYDROGENASE YGL185C-RELATED"/>
    <property type="match status" value="1"/>
</dbReference>
<dbReference type="InterPro" id="IPR050223">
    <property type="entry name" value="D-isomer_2-hydroxyacid_DH"/>
</dbReference>
<keyword evidence="8" id="KW-1185">Reference proteome</keyword>
<evidence type="ECO:0000313" key="8">
    <source>
        <dbReference type="Proteomes" id="UP000502533"/>
    </source>
</evidence>
<dbReference type="AlphaFoldDB" id="A0A181CA21"/>
<evidence type="ECO:0000256" key="2">
    <source>
        <dbReference type="ARBA" id="ARBA00023002"/>
    </source>
</evidence>
<name>A0A181CA21_9PROT</name>
<evidence type="ECO:0000313" key="7">
    <source>
        <dbReference type="EMBL" id="QIP35194.1"/>
    </source>
</evidence>
<comment type="similarity">
    <text evidence="4">Belongs to the D-isomer specific 2-hydroxyacid dehydrogenase family.</text>
</comment>
<dbReference type="FunFam" id="3.40.50.720:FF:000213">
    <property type="entry name" value="Putative 2-hydroxyacid dehydrogenase"/>
    <property type="match status" value="1"/>
</dbReference>
<evidence type="ECO:0000259" key="5">
    <source>
        <dbReference type="Pfam" id="PF00389"/>
    </source>
</evidence>
<accession>A0A181CA21</accession>
<keyword evidence="3" id="KW-0520">NAD</keyword>
<dbReference type="EMBL" id="CP050139">
    <property type="protein sequence ID" value="QIP35194.1"/>
    <property type="molecule type" value="Genomic_DNA"/>
</dbReference>
<dbReference type="Pfam" id="PF02826">
    <property type="entry name" value="2-Hacid_dh_C"/>
    <property type="match status" value="1"/>
</dbReference>
<evidence type="ECO:0000256" key="1">
    <source>
        <dbReference type="ARBA" id="ARBA00022857"/>
    </source>
</evidence>
<dbReference type="CDD" id="cd12156">
    <property type="entry name" value="HPPR"/>
    <property type="match status" value="1"/>
</dbReference>